<dbReference type="AlphaFoldDB" id="A0A176VHN8"/>
<organism evidence="2 3">
    <name type="scientific">Marchantia polymorpha subsp. ruderalis</name>
    <dbReference type="NCBI Taxonomy" id="1480154"/>
    <lineage>
        <taxon>Eukaryota</taxon>
        <taxon>Viridiplantae</taxon>
        <taxon>Streptophyta</taxon>
        <taxon>Embryophyta</taxon>
        <taxon>Marchantiophyta</taxon>
        <taxon>Marchantiopsida</taxon>
        <taxon>Marchantiidae</taxon>
        <taxon>Marchantiales</taxon>
        <taxon>Marchantiaceae</taxon>
        <taxon>Marchantia</taxon>
    </lineage>
</organism>
<reference evidence="2" key="1">
    <citation type="submission" date="2016-03" db="EMBL/GenBank/DDBJ databases">
        <title>Mechanisms controlling the formation of the plant cell surface in tip-growing cells are functionally conserved among land plants.</title>
        <authorList>
            <person name="Honkanen S."/>
            <person name="Jones V.A."/>
            <person name="Morieri G."/>
            <person name="Champion C."/>
            <person name="Hetherington A.J."/>
            <person name="Kelly S."/>
            <person name="Saint-Marcoux D."/>
            <person name="Proust H."/>
            <person name="Prescott H."/>
            <person name="Dolan L."/>
        </authorList>
    </citation>
    <scope>NUCLEOTIDE SEQUENCE [LARGE SCALE GENOMIC DNA]</scope>
    <source>
        <tissue evidence="2">Whole gametophyte</tissue>
    </source>
</reference>
<evidence type="ECO:0000313" key="3">
    <source>
        <dbReference type="Proteomes" id="UP000077202"/>
    </source>
</evidence>
<accession>A0A176VHN8</accession>
<dbReference type="EMBL" id="LVLJ01003617">
    <property type="protein sequence ID" value="OAE20424.1"/>
    <property type="molecule type" value="Genomic_DNA"/>
</dbReference>
<evidence type="ECO:0000313" key="2">
    <source>
        <dbReference type="EMBL" id="OAE20424.1"/>
    </source>
</evidence>
<keyword evidence="3" id="KW-1185">Reference proteome</keyword>
<comment type="caution">
    <text evidence="2">The sequence shown here is derived from an EMBL/GenBank/DDBJ whole genome shotgun (WGS) entry which is preliminary data.</text>
</comment>
<dbReference type="Proteomes" id="UP000077202">
    <property type="component" value="Unassembled WGS sequence"/>
</dbReference>
<proteinExistence type="predicted"/>
<gene>
    <name evidence="2" type="ORF">AXG93_4905s1240</name>
</gene>
<feature type="region of interest" description="Disordered" evidence="1">
    <location>
        <begin position="1"/>
        <end position="33"/>
    </location>
</feature>
<sequence>MLSETAEIRNGSSCPTSRNVEKLSADGNENQNQLRLQQKSRLRVRDGERYPMDERVKMKEALPLVDNVKYCEHSRSMRSHPSQHILALCLQLSEQKELPNPTPSDHGRPPCGFDENESMQFSGVATIQRLPNLQWDFPGLRAHHCHHCSPSYAEKTKSRGSSKCLNLAPAREEIHARLRCKWGIDEDGRQLGQDMSRNTIKSRSVVNPSRRVFRRPDSPQPRKRGALHACTLIWHHNEKRIPGLRHRAESLVMAHDGSAPQSRRK</sequence>
<evidence type="ECO:0000256" key="1">
    <source>
        <dbReference type="SAM" id="MobiDB-lite"/>
    </source>
</evidence>
<name>A0A176VHN8_MARPO</name>
<protein>
    <submittedName>
        <fullName evidence="2">Uncharacterized protein</fullName>
    </submittedName>
</protein>